<evidence type="ECO:0000313" key="1">
    <source>
        <dbReference type="EMBL" id="CAG9836188.1"/>
    </source>
</evidence>
<protein>
    <submittedName>
        <fullName evidence="1">Uncharacterized protein</fullName>
    </submittedName>
</protein>
<dbReference type="Proteomes" id="UP001153709">
    <property type="component" value="Chromosome 6"/>
</dbReference>
<dbReference type="OrthoDB" id="6712663at2759"/>
<name>A0A9N9XEG6_DIABA</name>
<proteinExistence type="predicted"/>
<sequence length="345" mass="38440">MDNPEPSGIKTKCAVVCVIFGQTSNCPDNVTQRQNFSSSKKKCKGLQSNDHGRTHKTCAGARMQIFKTCSPLSGTSENIISFIIQSLIENLIALQEIKAIGCDETVVNTGVKGGIIRLLEEHCSRTVNPIKALSVNAEYALEKRSAHYRHIRDISTANLNRFLENSRSDIIENCRRNGMTAQTQSKLEKAFDDVEVCAGNNRIYSVPEAEFTKNINDCSKEVVRLSKACLKESQSYYPELLISMRNSVTSFLYANKDVITSNEVRDCYKKVERSRVGNTYIQCIEQAAEGVDKVEIPHSKAVACRVITSIGKCFPKMISEQCEMSDNLSKFLKIYDEFITGPCAA</sequence>
<evidence type="ECO:0000313" key="2">
    <source>
        <dbReference type="Proteomes" id="UP001153709"/>
    </source>
</evidence>
<gene>
    <name evidence="1" type="ORF">DIABBA_LOCUS9297</name>
</gene>
<reference evidence="1" key="1">
    <citation type="submission" date="2022-01" db="EMBL/GenBank/DDBJ databases">
        <authorList>
            <person name="King R."/>
        </authorList>
    </citation>
    <scope>NUCLEOTIDE SEQUENCE</scope>
</reference>
<keyword evidence="2" id="KW-1185">Reference proteome</keyword>
<dbReference type="AlphaFoldDB" id="A0A9N9XEG6"/>
<accession>A0A9N9XEG6</accession>
<dbReference type="EMBL" id="OU898281">
    <property type="protein sequence ID" value="CAG9836188.1"/>
    <property type="molecule type" value="Genomic_DNA"/>
</dbReference>
<organism evidence="1 2">
    <name type="scientific">Diabrotica balteata</name>
    <name type="common">Banded cucumber beetle</name>
    <dbReference type="NCBI Taxonomy" id="107213"/>
    <lineage>
        <taxon>Eukaryota</taxon>
        <taxon>Metazoa</taxon>
        <taxon>Ecdysozoa</taxon>
        <taxon>Arthropoda</taxon>
        <taxon>Hexapoda</taxon>
        <taxon>Insecta</taxon>
        <taxon>Pterygota</taxon>
        <taxon>Neoptera</taxon>
        <taxon>Endopterygota</taxon>
        <taxon>Coleoptera</taxon>
        <taxon>Polyphaga</taxon>
        <taxon>Cucujiformia</taxon>
        <taxon>Chrysomeloidea</taxon>
        <taxon>Chrysomelidae</taxon>
        <taxon>Galerucinae</taxon>
        <taxon>Diabroticina</taxon>
        <taxon>Diabroticites</taxon>
        <taxon>Diabrotica</taxon>
    </lineage>
</organism>